<proteinExistence type="predicted"/>
<dbReference type="AlphaFoldDB" id="A0AAD1ZGW1"/>
<dbReference type="Proteomes" id="UP000834106">
    <property type="component" value="Chromosome 10"/>
</dbReference>
<sequence length="115" mass="13206">MYTIYDSNHNKEFQTTRRLFDQPEIWERQNRMESGNAFRKLNENMSLHTKLSSVQEPTRSLKQDQAIACGPSHCISMLGEPTILLAQTANPQLLRLKAYWTSFVIPNAGLPVNNL</sequence>
<keyword evidence="2" id="KW-1185">Reference proteome</keyword>
<dbReference type="EMBL" id="OU503045">
    <property type="protein sequence ID" value="CAI9769568.1"/>
    <property type="molecule type" value="Genomic_DNA"/>
</dbReference>
<name>A0AAD1ZGW1_9LAMI</name>
<reference evidence="1" key="1">
    <citation type="submission" date="2023-05" db="EMBL/GenBank/DDBJ databases">
        <authorList>
            <person name="Huff M."/>
        </authorList>
    </citation>
    <scope>NUCLEOTIDE SEQUENCE</scope>
</reference>
<organism evidence="1 2">
    <name type="scientific">Fraxinus pennsylvanica</name>
    <dbReference type="NCBI Taxonomy" id="56036"/>
    <lineage>
        <taxon>Eukaryota</taxon>
        <taxon>Viridiplantae</taxon>
        <taxon>Streptophyta</taxon>
        <taxon>Embryophyta</taxon>
        <taxon>Tracheophyta</taxon>
        <taxon>Spermatophyta</taxon>
        <taxon>Magnoliopsida</taxon>
        <taxon>eudicotyledons</taxon>
        <taxon>Gunneridae</taxon>
        <taxon>Pentapetalae</taxon>
        <taxon>asterids</taxon>
        <taxon>lamiids</taxon>
        <taxon>Lamiales</taxon>
        <taxon>Oleaceae</taxon>
        <taxon>Oleeae</taxon>
        <taxon>Fraxinus</taxon>
    </lineage>
</organism>
<evidence type="ECO:0000313" key="2">
    <source>
        <dbReference type="Proteomes" id="UP000834106"/>
    </source>
</evidence>
<gene>
    <name evidence="1" type="ORF">FPE_LOCUS16722</name>
</gene>
<protein>
    <submittedName>
        <fullName evidence="1">Uncharacterized protein</fullName>
    </submittedName>
</protein>
<evidence type="ECO:0000313" key="1">
    <source>
        <dbReference type="EMBL" id="CAI9769568.1"/>
    </source>
</evidence>
<accession>A0AAD1ZGW1</accession>